<organism evidence="6 7">
    <name type="scientific">Entomoplasma freundtii</name>
    <dbReference type="NCBI Taxonomy" id="74700"/>
    <lineage>
        <taxon>Bacteria</taxon>
        <taxon>Bacillati</taxon>
        <taxon>Mycoplasmatota</taxon>
        <taxon>Mollicutes</taxon>
        <taxon>Entomoplasmatales</taxon>
        <taxon>Entomoplasmataceae</taxon>
        <taxon>Entomoplasma</taxon>
    </lineage>
</organism>
<proteinExistence type="predicted"/>
<sequence length="769" mass="87846">MGTMPLSNEPKKLEGEETTLKIYRGYLTKFLMQKGCTWGLGLFASEDNDKSQIRIKGHITNMKTRVLYEIRGHMETHNKYGTTFEVESYAVADTLTQKAAIRYLSGATFPGIGRKTAEMIVDYYQDDTIRKIKRHPESLREVPNLPPHLAEIIIGRLKQSPLEDLRQTFFENNLSVPLLEKITDLTNDSEEIRELFVNDFYSFARNNNLKPIAKIDEIALFFGEDKNSPNRIGHWAEAVALQTIFNSGHTYLDLDTLKKALQKRLNIYDEIIIRDGLMYAKKNRLLYFEKGKIYPRESWEDEETISQGLADLLQPTLKLTAVSKTRFNQVLKKVELELGKILNINNFHFDDGQIEALRMFLKEPVLIVSGGPGTGKSTLIYGFILLYRYLFNHPPVGVATPTGRASARLKDIVEGLNPSTIHKLLEANENGTFGFNEDRPLNFEFMVLDEMSMVDNHVFAQFLKAKGPLKKLVLIGDFNQLPPVNYGNLFAELATNKNFAFIKLKTIHRQQKGNGIIDLASHIENGTLESLDWHNLGNVETYFDQSSQDNYKTLQLDYQLHLNNIEKFANAYQIITPFYAGSLGIENLNNFIQASFNPALVDKKTTKSKTYHRGFYTYALNDKVMCLKNNSEQDLTNGEIGTIQDLSFLDQKLHQASVKFGDHKLVNLTPDQFDDLALGYACSVHKTQGSEYQRVVLILESSSRNFFLNRKLIYTAITRAKEELLIIGDEKVLLEACKREPKPRFSTLGVKIEEKLQKKQQSKNNKEEE</sequence>
<dbReference type="Pfam" id="PF13245">
    <property type="entry name" value="AAA_19"/>
    <property type="match status" value="1"/>
</dbReference>
<dbReference type="EMBL" id="CP024962">
    <property type="protein sequence ID" value="ATZ16332.1"/>
    <property type="molecule type" value="Genomic_DNA"/>
</dbReference>
<accession>A0A2K8NR72</accession>
<dbReference type="Gene3D" id="1.10.10.2220">
    <property type="match status" value="1"/>
</dbReference>
<dbReference type="PANTHER" id="PTHR43788:SF6">
    <property type="entry name" value="DNA HELICASE B"/>
    <property type="match status" value="1"/>
</dbReference>
<dbReference type="AlphaFoldDB" id="A0A2K8NR72"/>
<dbReference type="CDD" id="cd17933">
    <property type="entry name" value="DEXSc_RecD-like"/>
    <property type="match status" value="1"/>
</dbReference>
<protein>
    <submittedName>
        <fullName evidence="6">Exodeoxyribonuclease V subunit alpha</fullName>
    </submittedName>
</protein>
<keyword evidence="2" id="KW-0067">ATP-binding</keyword>
<dbReference type="Pfam" id="PF23139">
    <property type="entry name" value="OB_YrrC"/>
    <property type="match status" value="1"/>
</dbReference>
<dbReference type="InterPro" id="IPR050534">
    <property type="entry name" value="Coronavir_polyprotein_1ab"/>
</dbReference>
<evidence type="ECO:0000256" key="2">
    <source>
        <dbReference type="ARBA" id="ARBA00022840"/>
    </source>
</evidence>
<dbReference type="Pfam" id="PF13538">
    <property type="entry name" value="UvrD_C_2"/>
    <property type="match status" value="1"/>
</dbReference>
<dbReference type="KEGG" id="efr:EFREU_v1c03060"/>
<dbReference type="GO" id="GO:0005524">
    <property type="term" value="F:ATP binding"/>
    <property type="evidence" value="ECO:0007669"/>
    <property type="project" value="UniProtKB-KW"/>
</dbReference>
<evidence type="ECO:0000259" key="3">
    <source>
        <dbReference type="Pfam" id="PF13538"/>
    </source>
</evidence>
<feature type="domain" description="ATP-dependent RecD2 DNA helicase SH3" evidence="4">
    <location>
        <begin position="588"/>
        <end position="660"/>
    </location>
</feature>
<evidence type="ECO:0000259" key="4">
    <source>
        <dbReference type="Pfam" id="PF18335"/>
    </source>
</evidence>
<keyword evidence="7" id="KW-1185">Reference proteome</keyword>
<dbReference type="Gene3D" id="2.30.30.940">
    <property type="match status" value="1"/>
</dbReference>
<evidence type="ECO:0000313" key="7">
    <source>
        <dbReference type="Proteomes" id="UP000232222"/>
    </source>
</evidence>
<dbReference type="InterPro" id="IPR027785">
    <property type="entry name" value="UvrD-like_helicase_C"/>
</dbReference>
<dbReference type="PANTHER" id="PTHR43788">
    <property type="entry name" value="DNA2/NAM7 HELICASE FAMILY MEMBER"/>
    <property type="match status" value="1"/>
</dbReference>
<evidence type="ECO:0000313" key="6">
    <source>
        <dbReference type="EMBL" id="ATZ16332.1"/>
    </source>
</evidence>
<evidence type="ECO:0000259" key="5">
    <source>
        <dbReference type="Pfam" id="PF23139"/>
    </source>
</evidence>
<dbReference type="CDD" id="cd18809">
    <property type="entry name" value="SF1_C_RecD"/>
    <property type="match status" value="1"/>
</dbReference>
<dbReference type="OrthoDB" id="9803432at2"/>
<dbReference type="RefSeq" id="WP_100609283.1">
    <property type="nucleotide sequence ID" value="NZ_CP024962.1"/>
</dbReference>
<feature type="domain" description="ATP-dependent RecD2 DNA helicase OB-fold" evidence="5">
    <location>
        <begin position="48"/>
        <end position="90"/>
    </location>
</feature>
<dbReference type="InterPro" id="IPR041451">
    <property type="entry name" value="RecD2_SH13"/>
</dbReference>
<dbReference type="Pfam" id="PF18335">
    <property type="entry name" value="SH3_13"/>
    <property type="match status" value="1"/>
</dbReference>
<evidence type="ECO:0000256" key="1">
    <source>
        <dbReference type="ARBA" id="ARBA00022741"/>
    </source>
</evidence>
<dbReference type="GO" id="GO:0003678">
    <property type="term" value="F:DNA helicase activity"/>
    <property type="evidence" value="ECO:0007669"/>
    <property type="project" value="UniProtKB-ARBA"/>
</dbReference>
<dbReference type="Gene3D" id="3.40.50.300">
    <property type="entry name" value="P-loop containing nucleotide triphosphate hydrolases"/>
    <property type="match status" value="2"/>
</dbReference>
<reference evidence="6 7" key="1">
    <citation type="submission" date="2017-11" db="EMBL/GenBank/DDBJ databases">
        <title>Genome sequence of Entomoplasma freundtii BARC 318 (ATCC 51999).</title>
        <authorList>
            <person name="Lo W.-S."/>
            <person name="Gasparich G.E."/>
            <person name="Kuo C.-H."/>
        </authorList>
    </citation>
    <scope>NUCLEOTIDE SEQUENCE [LARGE SCALE GENOMIC DNA]</scope>
    <source>
        <strain evidence="6 7">BARC 318</strain>
    </source>
</reference>
<dbReference type="SUPFAM" id="SSF52540">
    <property type="entry name" value="P-loop containing nucleoside triphosphate hydrolases"/>
    <property type="match status" value="2"/>
</dbReference>
<gene>
    <name evidence="6" type="primary">recD</name>
    <name evidence="6" type="ORF">EFREU_v1c03060</name>
</gene>
<feature type="domain" description="UvrD-like helicase C-terminal" evidence="3">
    <location>
        <begin position="679"/>
        <end position="727"/>
    </location>
</feature>
<dbReference type="Proteomes" id="UP000232222">
    <property type="component" value="Chromosome"/>
</dbReference>
<dbReference type="InterPro" id="IPR027417">
    <property type="entry name" value="P-loop_NTPase"/>
</dbReference>
<dbReference type="InterPro" id="IPR055446">
    <property type="entry name" value="RecD2_N_OB"/>
</dbReference>
<keyword evidence="1" id="KW-0547">Nucleotide-binding</keyword>
<name>A0A2K8NR72_9MOLU</name>